<dbReference type="RefSeq" id="WP_250195047.1">
    <property type="nucleotide sequence ID" value="NZ_CP097635.1"/>
</dbReference>
<keyword evidence="3" id="KW-1003">Cell membrane</keyword>
<feature type="domain" description="Tripartite ATP-independent periplasmic transporters DctQ component" evidence="11">
    <location>
        <begin position="23"/>
        <end position="150"/>
    </location>
</feature>
<evidence type="ECO:0000256" key="7">
    <source>
        <dbReference type="ARBA" id="ARBA00023136"/>
    </source>
</evidence>
<evidence type="ECO:0000256" key="9">
    <source>
        <dbReference type="RuleBase" id="RU369079"/>
    </source>
</evidence>
<reference evidence="12" key="1">
    <citation type="submission" date="2022-05" db="EMBL/GenBank/DDBJ databases">
        <title>An RpoN-dependent PEP-CTERM gene is involved in floc formation of an Aquincola tertiaricarbonis strain.</title>
        <authorList>
            <person name="Qiu D."/>
            <person name="Xia M."/>
        </authorList>
    </citation>
    <scope>NUCLEOTIDE SEQUENCE</scope>
    <source>
        <strain evidence="12">RN12</strain>
    </source>
</reference>
<feature type="transmembrane region" description="Helical" evidence="9">
    <location>
        <begin position="12"/>
        <end position="35"/>
    </location>
</feature>
<dbReference type="InterPro" id="IPR007387">
    <property type="entry name" value="TRAP_DctQ"/>
</dbReference>
<evidence type="ECO:0000313" key="12">
    <source>
        <dbReference type="EMBL" id="URI06784.1"/>
    </source>
</evidence>
<dbReference type="Pfam" id="PF04290">
    <property type="entry name" value="DctQ"/>
    <property type="match status" value="1"/>
</dbReference>
<comment type="subunit">
    <text evidence="9">The complex comprises the extracytoplasmic solute receptor protein and the two transmembrane proteins.</text>
</comment>
<feature type="transmembrane region" description="Helical" evidence="9">
    <location>
        <begin position="86"/>
        <end position="107"/>
    </location>
</feature>
<organism evidence="12 13">
    <name type="scientific">Aquincola tertiaricarbonis</name>
    <dbReference type="NCBI Taxonomy" id="391953"/>
    <lineage>
        <taxon>Bacteria</taxon>
        <taxon>Pseudomonadati</taxon>
        <taxon>Pseudomonadota</taxon>
        <taxon>Betaproteobacteria</taxon>
        <taxon>Burkholderiales</taxon>
        <taxon>Sphaerotilaceae</taxon>
        <taxon>Aquincola</taxon>
    </lineage>
</organism>
<keyword evidence="13" id="KW-1185">Reference proteome</keyword>
<evidence type="ECO:0000256" key="4">
    <source>
        <dbReference type="ARBA" id="ARBA00022519"/>
    </source>
</evidence>
<keyword evidence="2 9" id="KW-0813">Transport</keyword>
<evidence type="ECO:0000256" key="5">
    <source>
        <dbReference type="ARBA" id="ARBA00022692"/>
    </source>
</evidence>
<gene>
    <name evidence="12" type="ORF">MW290_12865</name>
</gene>
<feature type="region of interest" description="Disordered" evidence="10">
    <location>
        <begin position="161"/>
        <end position="196"/>
    </location>
</feature>
<keyword evidence="5 9" id="KW-0812">Transmembrane</keyword>
<name>A0ABY4S1H5_AQUTE</name>
<accession>A0ABY4S1H5</accession>
<comment type="subcellular location">
    <subcellularLocation>
        <location evidence="1 9">Cell inner membrane</location>
        <topology evidence="1 9">Multi-pass membrane protein</topology>
    </subcellularLocation>
</comment>
<evidence type="ECO:0000256" key="6">
    <source>
        <dbReference type="ARBA" id="ARBA00022989"/>
    </source>
</evidence>
<keyword evidence="6 9" id="KW-1133">Transmembrane helix</keyword>
<feature type="transmembrane region" description="Helical" evidence="9">
    <location>
        <begin position="127"/>
        <end position="151"/>
    </location>
</feature>
<keyword evidence="7 9" id="KW-0472">Membrane</keyword>
<dbReference type="PANTHER" id="PTHR35011">
    <property type="entry name" value="2,3-DIKETO-L-GULONATE TRAP TRANSPORTER SMALL PERMEASE PROTEIN YIAM"/>
    <property type="match status" value="1"/>
</dbReference>
<sequence>MRSLFHFYCKALEALLVLALALMVVLVFGNVVLRYAFNSGITVSEEVSRWLFIWLTFLGAVVALHEHRHLGTDMLLARLGPGARRACMVVAQLLMLAVCVLLLQGSLTQMRINWTVAAPSTGAPMAVVYIAAVVFAASALPMLLVDLLALFKPAADGAEPLRRSAAARPLRRRRSAPLGGELAQRAGAPSRAEEQA</sequence>
<dbReference type="EMBL" id="CP097635">
    <property type="protein sequence ID" value="URI06784.1"/>
    <property type="molecule type" value="Genomic_DNA"/>
</dbReference>
<evidence type="ECO:0000256" key="1">
    <source>
        <dbReference type="ARBA" id="ARBA00004429"/>
    </source>
</evidence>
<evidence type="ECO:0000256" key="3">
    <source>
        <dbReference type="ARBA" id="ARBA00022475"/>
    </source>
</evidence>
<proteinExistence type="inferred from homology"/>
<evidence type="ECO:0000313" key="13">
    <source>
        <dbReference type="Proteomes" id="UP001056201"/>
    </source>
</evidence>
<dbReference type="Proteomes" id="UP001056201">
    <property type="component" value="Chromosome 1"/>
</dbReference>
<feature type="transmembrane region" description="Helical" evidence="9">
    <location>
        <begin position="47"/>
        <end position="65"/>
    </location>
</feature>
<evidence type="ECO:0000256" key="10">
    <source>
        <dbReference type="SAM" id="MobiDB-lite"/>
    </source>
</evidence>
<evidence type="ECO:0000259" key="11">
    <source>
        <dbReference type="Pfam" id="PF04290"/>
    </source>
</evidence>
<keyword evidence="4 9" id="KW-0997">Cell inner membrane</keyword>
<dbReference type="InterPro" id="IPR055348">
    <property type="entry name" value="DctQ"/>
</dbReference>
<evidence type="ECO:0000256" key="8">
    <source>
        <dbReference type="ARBA" id="ARBA00038436"/>
    </source>
</evidence>
<comment type="function">
    <text evidence="9">Part of the tripartite ATP-independent periplasmic (TRAP) transport system.</text>
</comment>
<evidence type="ECO:0000256" key="2">
    <source>
        <dbReference type="ARBA" id="ARBA00022448"/>
    </source>
</evidence>
<dbReference type="PANTHER" id="PTHR35011:SF2">
    <property type="entry name" value="2,3-DIKETO-L-GULONATE TRAP TRANSPORTER SMALL PERMEASE PROTEIN YIAM"/>
    <property type="match status" value="1"/>
</dbReference>
<protein>
    <recommendedName>
        <fullName evidence="9">TRAP transporter small permease protein</fullName>
    </recommendedName>
</protein>
<comment type="similarity">
    <text evidence="8 9">Belongs to the TRAP transporter small permease family.</text>
</comment>